<dbReference type="AlphaFoldDB" id="A0A317FI18"/>
<organism evidence="2 3">
    <name type="scientific">Falsiroseomonas bella</name>
    <dbReference type="NCBI Taxonomy" id="2184016"/>
    <lineage>
        <taxon>Bacteria</taxon>
        <taxon>Pseudomonadati</taxon>
        <taxon>Pseudomonadota</taxon>
        <taxon>Alphaproteobacteria</taxon>
        <taxon>Acetobacterales</taxon>
        <taxon>Roseomonadaceae</taxon>
        <taxon>Falsiroseomonas</taxon>
    </lineage>
</organism>
<evidence type="ECO:0000313" key="3">
    <source>
        <dbReference type="Proteomes" id="UP000245765"/>
    </source>
</evidence>
<reference evidence="3" key="1">
    <citation type="submission" date="2018-05" db="EMBL/GenBank/DDBJ databases">
        <authorList>
            <person name="Du Z."/>
            <person name="Wang X."/>
        </authorList>
    </citation>
    <scope>NUCLEOTIDE SEQUENCE [LARGE SCALE GENOMIC DNA]</scope>
    <source>
        <strain evidence="3">CQN31</strain>
    </source>
</reference>
<dbReference type="Proteomes" id="UP000245765">
    <property type="component" value="Unassembled WGS sequence"/>
</dbReference>
<name>A0A317FI18_9PROT</name>
<feature type="region of interest" description="Disordered" evidence="1">
    <location>
        <begin position="1"/>
        <end position="109"/>
    </location>
</feature>
<gene>
    <name evidence="2" type="ORF">DFH01_05650</name>
</gene>
<dbReference type="OrthoDB" id="7273896at2"/>
<evidence type="ECO:0000256" key="1">
    <source>
        <dbReference type="SAM" id="MobiDB-lite"/>
    </source>
</evidence>
<protein>
    <submittedName>
        <fullName evidence="2">Uncharacterized protein</fullName>
    </submittedName>
</protein>
<proteinExistence type="predicted"/>
<sequence length="109" mass="11689">MDDKDRTDEPRGSVDALRPERPGGERKEPGETDQRPDPANAIPLETNPGGVQGTEGSRGRDERAAGTIDDPISAGDGPGSNDFQTGDRIELATQRGGPVDISRDRPKRR</sequence>
<keyword evidence="3" id="KW-1185">Reference proteome</keyword>
<accession>A0A317FI18</accession>
<evidence type="ECO:0000313" key="2">
    <source>
        <dbReference type="EMBL" id="PWS38741.1"/>
    </source>
</evidence>
<dbReference type="EMBL" id="QGNA01000001">
    <property type="protein sequence ID" value="PWS38741.1"/>
    <property type="molecule type" value="Genomic_DNA"/>
</dbReference>
<dbReference type="RefSeq" id="WP_109869362.1">
    <property type="nucleotide sequence ID" value="NZ_QGNA01000001.1"/>
</dbReference>
<feature type="compositionally biased region" description="Basic and acidic residues" evidence="1">
    <location>
        <begin position="1"/>
        <end position="36"/>
    </location>
</feature>
<comment type="caution">
    <text evidence="2">The sequence shown here is derived from an EMBL/GenBank/DDBJ whole genome shotgun (WGS) entry which is preliminary data.</text>
</comment>